<dbReference type="EMBL" id="SGPL01000074">
    <property type="protein sequence ID" value="THH18484.1"/>
    <property type="molecule type" value="Genomic_DNA"/>
</dbReference>
<keyword evidence="3" id="KW-1185">Reference proteome</keyword>
<evidence type="ECO:0000313" key="2">
    <source>
        <dbReference type="EMBL" id="THH18484.1"/>
    </source>
</evidence>
<comment type="caution">
    <text evidence="2">The sequence shown here is derived from an EMBL/GenBank/DDBJ whole genome shotgun (WGS) entry which is preliminary data.</text>
</comment>
<dbReference type="AlphaFoldDB" id="A0A4S4M0H6"/>
<accession>A0A4S4M0H6</accession>
<proteinExistence type="predicted"/>
<evidence type="ECO:0000256" key="1">
    <source>
        <dbReference type="SAM" id="MobiDB-lite"/>
    </source>
</evidence>
<organism evidence="2 3">
    <name type="scientific">Bondarzewia mesenterica</name>
    <dbReference type="NCBI Taxonomy" id="1095465"/>
    <lineage>
        <taxon>Eukaryota</taxon>
        <taxon>Fungi</taxon>
        <taxon>Dikarya</taxon>
        <taxon>Basidiomycota</taxon>
        <taxon>Agaricomycotina</taxon>
        <taxon>Agaricomycetes</taxon>
        <taxon>Russulales</taxon>
        <taxon>Bondarzewiaceae</taxon>
        <taxon>Bondarzewia</taxon>
    </lineage>
</organism>
<sequence length="96" mass="10602">MSSLDPTSSSTEMSGSQPTTNSDNPAMEEASPPPVYQAPSAPTWREYSDMARAISSVGSMHAMHADNQIAMGRALHQEIYTYLKTTYRPYTRSQKL</sequence>
<evidence type="ECO:0000313" key="3">
    <source>
        <dbReference type="Proteomes" id="UP000310158"/>
    </source>
</evidence>
<dbReference type="Proteomes" id="UP000310158">
    <property type="component" value="Unassembled WGS sequence"/>
</dbReference>
<name>A0A4S4M0H6_9AGAM</name>
<feature type="region of interest" description="Disordered" evidence="1">
    <location>
        <begin position="1"/>
        <end position="42"/>
    </location>
</feature>
<protein>
    <submittedName>
        <fullName evidence="2">Uncharacterized protein</fullName>
    </submittedName>
</protein>
<gene>
    <name evidence="2" type="ORF">EW146_g2493</name>
</gene>
<feature type="compositionally biased region" description="Polar residues" evidence="1">
    <location>
        <begin position="1"/>
        <end position="24"/>
    </location>
</feature>
<reference evidence="2 3" key="1">
    <citation type="submission" date="2019-02" db="EMBL/GenBank/DDBJ databases">
        <title>Genome sequencing of the rare red list fungi Bondarzewia mesenterica.</title>
        <authorList>
            <person name="Buettner E."/>
            <person name="Kellner H."/>
        </authorList>
    </citation>
    <scope>NUCLEOTIDE SEQUENCE [LARGE SCALE GENOMIC DNA]</scope>
    <source>
        <strain evidence="2 3">DSM 108281</strain>
    </source>
</reference>